<evidence type="ECO:0000256" key="2">
    <source>
        <dbReference type="ARBA" id="ARBA00022679"/>
    </source>
</evidence>
<protein>
    <submittedName>
        <fullName evidence="7">RsmB/NOP family class I SAM-dependent RNA methyltransferase</fullName>
    </submittedName>
</protein>
<dbReference type="GO" id="GO:0008173">
    <property type="term" value="F:RNA methyltransferase activity"/>
    <property type="evidence" value="ECO:0007669"/>
    <property type="project" value="InterPro"/>
</dbReference>
<dbReference type="InterPro" id="IPR029063">
    <property type="entry name" value="SAM-dependent_MTases_sf"/>
</dbReference>
<sequence length="429" mass="46789">MRDGGRIAAAIEILDDFETRRVPLKVCIADWSRGARYAGAKDRAFISGLALDVLRRKGSLLAAGGNLRGAVALALHHMWGWPKERIIEAYAEEPHGPGALSEARKAVLEEPPFSPETNFRDVPDFTRELLERVTPDLSAEIAAASQRAPIDLRVNTLKSDTDRALKALSPEKAVLSARSFTGLRIPAPSAESRGPAIDIHPAYQKGWVEVQDEGSQLAALAAGSVEGAQVLDYCAGGGGKTLALAALMKNYGQIHAYDIEARRLAPIFDRARRAGVRNLQVISPFEGEEKLTALKGKMDVVFVDAPCSGSGTWRRKPDTKWRLSRPQLEKRMEEQDQVLTAAAEYVKPGGQLIYVTCSLFVEENEDRIAAFWQQNQQFMVSSARDAMIETGLVNGLETLPKSGIEGTLRLSPATTGTDGFAITRLTRTK</sequence>
<evidence type="ECO:0000256" key="4">
    <source>
        <dbReference type="ARBA" id="ARBA00022884"/>
    </source>
</evidence>
<dbReference type="Proteomes" id="UP000264589">
    <property type="component" value="Unassembled WGS sequence"/>
</dbReference>
<keyword evidence="8" id="KW-1185">Reference proteome</keyword>
<gene>
    <name evidence="7" type="ORF">DX908_00715</name>
</gene>
<evidence type="ECO:0000313" key="8">
    <source>
        <dbReference type="Proteomes" id="UP000264589"/>
    </source>
</evidence>
<dbReference type="InterPro" id="IPR001678">
    <property type="entry name" value="MeTrfase_RsmB-F_NOP2_dom"/>
</dbReference>
<evidence type="ECO:0000256" key="5">
    <source>
        <dbReference type="PROSITE-ProRule" id="PRU01023"/>
    </source>
</evidence>
<name>A0A371REQ5_9PROT</name>
<evidence type="ECO:0000256" key="1">
    <source>
        <dbReference type="ARBA" id="ARBA00022603"/>
    </source>
</evidence>
<feature type="binding site" evidence="5">
    <location>
        <position position="304"/>
    </location>
    <ligand>
        <name>S-adenosyl-L-methionine</name>
        <dbReference type="ChEBI" id="CHEBI:59789"/>
    </ligand>
</feature>
<dbReference type="EMBL" id="QUQO01000001">
    <property type="protein sequence ID" value="RFB03933.1"/>
    <property type="molecule type" value="Genomic_DNA"/>
</dbReference>
<evidence type="ECO:0000256" key="3">
    <source>
        <dbReference type="ARBA" id="ARBA00022691"/>
    </source>
</evidence>
<dbReference type="GO" id="GO:0001510">
    <property type="term" value="P:RNA methylation"/>
    <property type="evidence" value="ECO:0007669"/>
    <property type="project" value="InterPro"/>
</dbReference>
<dbReference type="PRINTS" id="PR02008">
    <property type="entry name" value="RCMTFAMILY"/>
</dbReference>
<dbReference type="PANTHER" id="PTHR22807:SF53">
    <property type="entry name" value="RIBOSOMAL RNA SMALL SUBUNIT METHYLTRANSFERASE B-RELATED"/>
    <property type="match status" value="1"/>
</dbReference>
<organism evidence="7 8">
    <name type="scientific">Parvularcula marina</name>
    <dbReference type="NCBI Taxonomy" id="2292771"/>
    <lineage>
        <taxon>Bacteria</taxon>
        <taxon>Pseudomonadati</taxon>
        <taxon>Pseudomonadota</taxon>
        <taxon>Alphaproteobacteria</taxon>
        <taxon>Parvularculales</taxon>
        <taxon>Parvularculaceae</taxon>
        <taxon>Parvularcula</taxon>
    </lineage>
</organism>
<accession>A0A371REQ5</accession>
<dbReference type="CDD" id="cd02440">
    <property type="entry name" value="AdoMet_MTases"/>
    <property type="match status" value="1"/>
</dbReference>
<dbReference type="GO" id="GO:0003723">
    <property type="term" value="F:RNA binding"/>
    <property type="evidence" value="ECO:0007669"/>
    <property type="project" value="UniProtKB-UniRule"/>
</dbReference>
<feature type="binding site" evidence="5">
    <location>
        <position position="258"/>
    </location>
    <ligand>
        <name>S-adenosyl-L-methionine</name>
        <dbReference type="ChEBI" id="CHEBI:59789"/>
    </ligand>
</feature>
<dbReference type="AlphaFoldDB" id="A0A371REQ5"/>
<reference evidence="7 8" key="1">
    <citation type="submission" date="2018-08" db="EMBL/GenBank/DDBJ databases">
        <title>Parvularcula sp. SM1705, isolated from surface water of the South Sea China.</title>
        <authorList>
            <person name="Sun L."/>
        </authorList>
    </citation>
    <scope>NUCLEOTIDE SEQUENCE [LARGE SCALE GENOMIC DNA]</scope>
    <source>
        <strain evidence="7 8">SM1705</strain>
    </source>
</reference>
<feature type="active site" description="Nucleophile" evidence="5">
    <location>
        <position position="357"/>
    </location>
</feature>
<dbReference type="Pfam" id="PF01189">
    <property type="entry name" value="Methyltr_RsmB-F"/>
    <property type="match status" value="1"/>
</dbReference>
<evidence type="ECO:0000259" key="6">
    <source>
        <dbReference type="PROSITE" id="PS51686"/>
    </source>
</evidence>
<feature type="domain" description="SAM-dependent MTase RsmB/NOP-type" evidence="6">
    <location>
        <begin position="140"/>
        <end position="428"/>
    </location>
</feature>
<comment type="caution">
    <text evidence="7">The sequence shown here is derived from an EMBL/GenBank/DDBJ whole genome shotgun (WGS) entry which is preliminary data.</text>
</comment>
<dbReference type="PANTHER" id="PTHR22807">
    <property type="entry name" value="NOP2 YEAST -RELATED NOL1/NOP2/FMU SUN DOMAIN-CONTAINING"/>
    <property type="match status" value="1"/>
</dbReference>
<dbReference type="InterPro" id="IPR049560">
    <property type="entry name" value="MeTrfase_RsmB-F_NOP2_cat"/>
</dbReference>
<proteinExistence type="inferred from homology"/>
<keyword evidence="4 5" id="KW-0694">RNA-binding</keyword>
<dbReference type="InParanoid" id="A0A371REQ5"/>
<keyword evidence="2 5" id="KW-0808">Transferase</keyword>
<evidence type="ECO:0000313" key="7">
    <source>
        <dbReference type="EMBL" id="RFB03933.1"/>
    </source>
</evidence>
<dbReference type="PROSITE" id="PS51686">
    <property type="entry name" value="SAM_MT_RSMB_NOP"/>
    <property type="match status" value="1"/>
</dbReference>
<dbReference type="SUPFAM" id="SSF53335">
    <property type="entry name" value="S-adenosyl-L-methionine-dependent methyltransferases"/>
    <property type="match status" value="1"/>
</dbReference>
<comment type="caution">
    <text evidence="5">Lacks conserved residue(s) required for the propagation of feature annotation.</text>
</comment>
<comment type="similarity">
    <text evidence="5">Belongs to the class I-like SAM-binding methyltransferase superfamily. RsmB/NOP family.</text>
</comment>
<dbReference type="Gene3D" id="3.40.50.150">
    <property type="entry name" value="Vaccinia Virus protein VP39"/>
    <property type="match status" value="1"/>
</dbReference>
<dbReference type="InterPro" id="IPR023267">
    <property type="entry name" value="RCMT"/>
</dbReference>
<dbReference type="OrthoDB" id="9810297at2"/>
<keyword evidence="1 5" id="KW-0489">Methyltransferase</keyword>
<keyword evidence="3 5" id="KW-0949">S-adenosyl-L-methionine</keyword>